<dbReference type="InterPro" id="IPR029063">
    <property type="entry name" value="SAM-dependent_MTases_sf"/>
</dbReference>
<comment type="caution">
    <text evidence="1">The sequence shown here is derived from an EMBL/GenBank/DDBJ whole genome shotgun (WGS) entry which is preliminary data.</text>
</comment>
<keyword evidence="2" id="KW-1185">Reference proteome</keyword>
<proteinExistence type="predicted"/>
<dbReference type="Gene3D" id="3.40.50.150">
    <property type="entry name" value="Vaccinia Virus protein VP39"/>
    <property type="match status" value="2"/>
</dbReference>
<accession>A0ABV2M7B9</accession>
<evidence type="ECO:0000313" key="2">
    <source>
        <dbReference type="Proteomes" id="UP001549106"/>
    </source>
</evidence>
<dbReference type="GO" id="GO:0032259">
    <property type="term" value="P:methylation"/>
    <property type="evidence" value="ECO:0007669"/>
    <property type="project" value="UniProtKB-KW"/>
</dbReference>
<organism evidence="1 2">
    <name type="scientific">Blautia caecimuris</name>
    <dbReference type="NCBI Taxonomy" id="1796615"/>
    <lineage>
        <taxon>Bacteria</taxon>
        <taxon>Bacillati</taxon>
        <taxon>Bacillota</taxon>
        <taxon>Clostridia</taxon>
        <taxon>Lachnospirales</taxon>
        <taxon>Lachnospiraceae</taxon>
        <taxon>Blautia</taxon>
    </lineage>
</organism>
<dbReference type="Proteomes" id="UP001549106">
    <property type="component" value="Unassembled WGS sequence"/>
</dbReference>
<protein>
    <submittedName>
        <fullName evidence="1">DNA modification methylase</fullName>
    </submittedName>
</protein>
<keyword evidence="1" id="KW-0808">Transferase</keyword>
<dbReference type="SUPFAM" id="SSF53335">
    <property type="entry name" value="S-adenosyl-L-methionine-dependent methyltransferases"/>
    <property type="match status" value="1"/>
</dbReference>
<gene>
    <name evidence="1" type="ORF">ABID24_003638</name>
</gene>
<sequence length="193" mass="21575">FSHSDHPFFDNTILPYIISKIYSRNLIYSILDPMCGSGTSGDVASNLGIQCVQYDLNPELTCGVGGWNALKDDVKDSADLIFLHPPYHSIIRYSGNMWGKPHADDLSRCENYEDFIEKLNLVIKKMFFSLRSGGALALLVGDIRQKGEFHSIANDVMTMGTMKSWIVKAQFGCSSSGQSYHSRHPFIPIVTEM</sequence>
<evidence type="ECO:0000313" key="1">
    <source>
        <dbReference type="EMBL" id="MET3752364.1"/>
    </source>
</evidence>
<dbReference type="EMBL" id="JBEPMJ010000047">
    <property type="protein sequence ID" value="MET3752364.1"/>
    <property type="molecule type" value="Genomic_DNA"/>
</dbReference>
<keyword evidence="1" id="KW-0489">Methyltransferase</keyword>
<dbReference type="GO" id="GO:0008168">
    <property type="term" value="F:methyltransferase activity"/>
    <property type="evidence" value="ECO:0007669"/>
    <property type="project" value="UniProtKB-KW"/>
</dbReference>
<feature type="non-terminal residue" evidence="1">
    <location>
        <position position="1"/>
    </location>
</feature>
<reference evidence="1 2" key="1">
    <citation type="submission" date="2024-06" db="EMBL/GenBank/DDBJ databases">
        <title>Genomic Encyclopedia of Type Strains, Phase IV (KMG-IV): sequencing the most valuable type-strain genomes for metagenomic binning, comparative biology and taxonomic classification.</title>
        <authorList>
            <person name="Goeker M."/>
        </authorList>
    </citation>
    <scope>NUCLEOTIDE SEQUENCE [LARGE SCALE GENOMIC DNA]</scope>
    <source>
        <strain evidence="1 2">DSM 29492</strain>
    </source>
</reference>
<name>A0ABV2M7B9_9FIRM</name>